<evidence type="ECO:0000256" key="1">
    <source>
        <dbReference type="ARBA" id="ARBA00022723"/>
    </source>
</evidence>
<dbReference type="InterPro" id="IPR018247">
    <property type="entry name" value="EF_Hand_1_Ca_BS"/>
</dbReference>
<dbReference type="GO" id="GO:0046872">
    <property type="term" value="F:metal ion binding"/>
    <property type="evidence" value="ECO:0007669"/>
    <property type="project" value="UniProtKB-KW"/>
</dbReference>
<evidence type="ECO:0000256" key="4">
    <source>
        <dbReference type="ARBA" id="ARBA00022837"/>
    </source>
</evidence>
<name>A0AAV7CG99_ENGPU</name>
<keyword evidence="6" id="KW-1133">Transmembrane helix</keyword>
<dbReference type="EMBL" id="WNYA01000003">
    <property type="protein sequence ID" value="KAG8583681.1"/>
    <property type="molecule type" value="Genomic_DNA"/>
</dbReference>
<gene>
    <name evidence="7" type="ORF">GDO81_008503</name>
</gene>
<dbReference type="PROSITE" id="PS00018">
    <property type="entry name" value="EF_HAND_1"/>
    <property type="match status" value="2"/>
</dbReference>
<evidence type="ECO:0008006" key="9">
    <source>
        <dbReference type="Google" id="ProtNLM"/>
    </source>
</evidence>
<protein>
    <recommendedName>
        <fullName evidence="9">Multiple coagulation factor deficiency protein 2</fullName>
    </recommendedName>
</protein>
<keyword evidence="1" id="KW-0479">Metal-binding</keyword>
<dbReference type="InterPro" id="IPR052110">
    <property type="entry name" value="MCFD2-like"/>
</dbReference>
<dbReference type="Gene3D" id="1.10.238.10">
    <property type="entry name" value="EF-hand"/>
    <property type="match status" value="1"/>
</dbReference>
<feature type="region of interest" description="Disordered" evidence="5">
    <location>
        <begin position="183"/>
        <end position="202"/>
    </location>
</feature>
<keyword evidence="8" id="KW-1185">Reference proteome</keyword>
<evidence type="ECO:0000256" key="5">
    <source>
        <dbReference type="SAM" id="MobiDB-lite"/>
    </source>
</evidence>
<keyword evidence="4" id="KW-0106">Calcium</keyword>
<dbReference type="PANTHER" id="PTHR23104:SF16">
    <property type="entry name" value="MULTIPLE COAGULATION FACTOR DEFICIENCY PROTEIN 2 HOMOLOG"/>
    <property type="match status" value="1"/>
</dbReference>
<evidence type="ECO:0000256" key="6">
    <source>
        <dbReference type="SAM" id="Phobius"/>
    </source>
</evidence>
<organism evidence="7 8">
    <name type="scientific">Engystomops pustulosus</name>
    <name type="common">Tungara frog</name>
    <name type="synonym">Physalaemus pustulosus</name>
    <dbReference type="NCBI Taxonomy" id="76066"/>
    <lineage>
        <taxon>Eukaryota</taxon>
        <taxon>Metazoa</taxon>
        <taxon>Chordata</taxon>
        <taxon>Craniata</taxon>
        <taxon>Vertebrata</taxon>
        <taxon>Euteleostomi</taxon>
        <taxon>Amphibia</taxon>
        <taxon>Batrachia</taxon>
        <taxon>Anura</taxon>
        <taxon>Neobatrachia</taxon>
        <taxon>Hyloidea</taxon>
        <taxon>Leptodactylidae</taxon>
        <taxon>Leiuperinae</taxon>
        <taxon>Engystomops</taxon>
    </lineage>
</organism>
<evidence type="ECO:0000256" key="3">
    <source>
        <dbReference type="ARBA" id="ARBA00022737"/>
    </source>
</evidence>
<dbReference type="SUPFAM" id="SSF47473">
    <property type="entry name" value="EF-hand"/>
    <property type="match status" value="1"/>
</dbReference>
<dbReference type="Proteomes" id="UP000824782">
    <property type="component" value="Unassembled WGS sequence"/>
</dbReference>
<evidence type="ECO:0000256" key="2">
    <source>
        <dbReference type="ARBA" id="ARBA00022729"/>
    </source>
</evidence>
<accession>A0AAV7CG99</accession>
<sequence length="202" mass="23158">MVNPCCHVMSGSLGNQAGVDKDTSALSYYHSFIMEGATRNMLYFGLFFLLLWGLVNGTPSTVKVEFPKDVFHNKTIITDHHHLEEDLKHELGEIDLEKASEDELEFYYFTTHDFDHNKLLDGLEILAALQESLDDHIGNVFTREEKMKHYIEMTDEVLEVDDLDKDGFLSFVEYMHSQKRTASPTTILDKTAKDKTESKKTS</sequence>
<keyword evidence="3" id="KW-0677">Repeat</keyword>
<proteinExistence type="predicted"/>
<evidence type="ECO:0000313" key="7">
    <source>
        <dbReference type="EMBL" id="KAG8583681.1"/>
    </source>
</evidence>
<evidence type="ECO:0000313" key="8">
    <source>
        <dbReference type="Proteomes" id="UP000824782"/>
    </source>
</evidence>
<reference evidence="7" key="1">
    <citation type="thesis" date="2020" institute="ProQuest LLC" country="789 East Eisenhower Parkway, Ann Arbor, MI, USA">
        <title>Comparative Genomics and Chromosome Evolution.</title>
        <authorList>
            <person name="Mudd A.B."/>
        </authorList>
    </citation>
    <scope>NUCLEOTIDE SEQUENCE</scope>
    <source>
        <strain evidence="7">237g6f4</strain>
        <tissue evidence="7">Blood</tissue>
    </source>
</reference>
<feature type="transmembrane region" description="Helical" evidence="6">
    <location>
        <begin position="41"/>
        <end position="58"/>
    </location>
</feature>
<dbReference type="AlphaFoldDB" id="A0AAV7CG99"/>
<keyword evidence="6" id="KW-0812">Transmembrane</keyword>
<dbReference type="PANTHER" id="PTHR23104">
    <property type="entry name" value="MULTIPLE COAGULATION FACTOR DEFICIENCY PROTEIN 2 NEURAL STEM CELL DERIVED NEURONAL SURVIVAL PROTEIN"/>
    <property type="match status" value="1"/>
</dbReference>
<feature type="compositionally biased region" description="Basic and acidic residues" evidence="5">
    <location>
        <begin position="190"/>
        <end position="202"/>
    </location>
</feature>
<comment type="caution">
    <text evidence="7">The sequence shown here is derived from an EMBL/GenBank/DDBJ whole genome shotgun (WGS) entry which is preliminary data.</text>
</comment>
<keyword evidence="2" id="KW-0732">Signal</keyword>
<dbReference type="InterPro" id="IPR011992">
    <property type="entry name" value="EF-hand-dom_pair"/>
</dbReference>
<keyword evidence="6" id="KW-0472">Membrane</keyword>